<keyword evidence="6 7" id="KW-0472">Membrane</keyword>
<keyword evidence="2 7" id="KW-0813">Transport</keyword>
<keyword evidence="5 7" id="KW-1133">Transmembrane helix</keyword>
<protein>
    <submittedName>
        <fullName evidence="9">Peptide ABC transporter permease</fullName>
    </submittedName>
</protein>
<reference evidence="9" key="2">
    <citation type="submission" date="2020-09" db="EMBL/GenBank/DDBJ databases">
        <authorList>
            <person name="Sun Q."/>
            <person name="Zhou Y."/>
        </authorList>
    </citation>
    <scope>NUCLEOTIDE SEQUENCE</scope>
    <source>
        <strain evidence="9">CGMCC 1.12698</strain>
    </source>
</reference>
<evidence type="ECO:0000256" key="1">
    <source>
        <dbReference type="ARBA" id="ARBA00004651"/>
    </source>
</evidence>
<comment type="subcellular location">
    <subcellularLocation>
        <location evidence="1 7">Cell membrane</location>
        <topology evidence="1 7">Multi-pass membrane protein</topology>
    </subcellularLocation>
</comment>
<evidence type="ECO:0000256" key="6">
    <source>
        <dbReference type="ARBA" id="ARBA00023136"/>
    </source>
</evidence>
<dbReference type="EMBL" id="BMFK01000001">
    <property type="protein sequence ID" value="GGE56882.1"/>
    <property type="molecule type" value="Genomic_DNA"/>
</dbReference>
<feature type="transmembrane region" description="Helical" evidence="7">
    <location>
        <begin position="137"/>
        <end position="161"/>
    </location>
</feature>
<dbReference type="PANTHER" id="PTHR43163:SF6">
    <property type="entry name" value="DIPEPTIDE TRANSPORT SYSTEM PERMEASE PROTEIN DPPB-RELATED"/>
    <property type="match status" value="1"/>
</dbReference>
<dbReference type="Gene3D" id="1.10.3720.10">
    <property type="entry name" value="MetI-like"/>
    <property type="match status" value="1"/>
</dbReference>
<proteinExistence type="inferred from homology"/>
<evidence type="ECO:0000256" key="3">
    <source>
        <dbReference type="ARBA" id="ARBA00022475"/>
    </source>
</evidence>
<feature type="transmembrane region" description="Helical" evidence="7">
    <location>
        <begin position="289"/>
        <end position="312"/>
    </location>
</feature>
<evidence type="ECO:0000256" key="2">
    <source>
        <dbReference type="ARBA" id="ARBA00022448"/>
    </source>
</evidence>
<dbReference type="Pfam" id="PF00528">
    <property type="entry name" value="BPD_transp_1"/>
    <property type="match status" value="1"/>
</dbReference>
<dbReference type="PANTHER" id="PTHR43163">
    <property type="entry name" value="DIPEPTIDE TRANSPORT SYSTEM PERMEASE PROTEIN DPPB-RELATED"/>
    <property type="match status" value="1"/>
</dbReference>
<dbReference type="InterPro" id="IPR000515">
    <property type="entry name" value="MetI-like"/>
</dbReference>
<dbReference type="Proteomes" id="UP000605259">
    <property type="component" value="Unassembled WGS sequence"/>
</dbReference>
<feature type="transmembrane region" description="Helical" evidence="7">
    <location>
        <begin position="189"/>
        <end position="208"/>
    </location>
</feature>
<feature type="transmembrane region" description="Helical" evidence="7">
    <location>
        <begin position="244"/>
        <end position="269"/>
    </location>
</feature>
<gene>
    <name evidence="9" type="primary">oppB</name>
    <name evidence="9" type="ORF">GCM10007140_03990</name>
</gene>
<evidence type="ECO:0000313" key="9">
    <source>
        <dbReference type="EMBL" id="GGE56882.1"/>
    </source>
</evidence>
<comment type="caution">
    <text evidence="9">The sequence shown here is derived from an EMBL/GenBank/DDBJ whole genome shotgun (WGS) entry which is preliminary data.</text>
</comment>
<accession>A0A917AJL5</accession>
<dbReference type="PROSITE" id="PS50928">
    <property type="entry name" value="ABC_TM1"/>
    <property type="match status" value="1"/>
</dbReference>
<dbReference type="AlphaFoldDB" id="A0A917AJL5"/>
<dbReference type="SUPFAM" id="SSF161098">
    <property type="entry name" value="MetI-like"/>
    <property type="match status" value="1"/>
</dbReference>
<name>A0A917AJL5_9BACI</name>
<sequence length="322" mass="36087">MWKFILRRILIMIPQLVLLSALAFALAKAMPGDVLSEQIDMNPDITAEHAAELREKMGLNDSWYVQYANWAKGLAQGDFGYSFKYKMPIEDLFAERVDKTLLLSICILITTYILAIPLGIVSGRWHEKWPDRIITGYSYLAFATPTFIFALIVLFVFGFILNWFPTGGSVDIYAEAGTLEYYISKAKHLVLPTLSGALIATTATIQYLRSEIVDSKIKDFVRTARAKGVPESKIYSRHILRNSFIPIAAFLGYEITGLIGGQIILERIYSYPGLGDLFINSIMSRDYPVMVAFIMVGGLASLFGTLLSDIILSTVDPRIRIQ</sequence>
<evidence type="ECO:0000256" key="4">
    <source>
        <dbReference type="ARBA" id="ARBA00022692"/>
    </source>
</evidence>
<evidence type="ECO:0000259" key="8">
    <source>
        <dbReference type="PROSITE" id="PS50928"/>
    </source>
</evidence>
<evidence type="ECO:0000256" key="5">
    <source>
        <dbReference type="ARBA" id="ARBA00022989"/>
    </source>
</evidence>
<feature type="transmembrane region" description="Helical" evidence="7">
    <location>
        <begin position="101"/>
        <end position="125"/>
    </location>
</feature>
<organism evidence="9 10">
    <name type="scientific">Priestia taiwanensis</name>
    <dbReference type="NCBI Taxonomy" id="1347902"/>
    <lineage>
        <taxon>Bacteria</taxon>
        <taxon>Bacillati</taxon>
        <taxon>Bacillota</taxon>
        <taxon>Bacilli</taxon>
        <taxon>Bacillales</taxon>
        <taxon>Bacillaceae</taxon>
        <taxon>Priestia</taxon>
    </lineage>
</organism>
<dbReference type="NCBIfam" id="NF045472">
    <property type="entry name" value="Opp4B"/>
    <property type="match status" value="1"/>
</dbReference>
<dbReference type="InterPro" id="IPR045621">
    <property type="entry name" value="BPD_transp_1_N"/>
</dbReference>
<comment type="similarity">
    <text evidence="7">Belongs to the binding-protein-dependent transport system permease family.</text>
</comment>
<reference evidence="9" key="1">
    <citation type="journal article" date="2014" name="Int. J. Syst. Evol. Microbiol.">
        <title>Complete genome sequence of Corynebacterium casei LMG S-19264T (=DSM 44701T), isolated from a smear-ripened cheese.</title>
        <authorList>
            <consortium name="US DOE Joint Genome Institute (JGI-PGF)"/>
            <person name="Walter F."/>
            <person name="Albersmeier A."/>
            <person name="Kalinowski J."/>
            <person name="Ruckert C."/>
        </authorList>
    </citation>
    <scope>NUCLEOTIDE SEQUENCE</scope>
    <source>
        <strain evidence="9">CGMCC 1.12698</strain>
    </source>
</reference>
<evidence type="ECO:0000256" key="7">
    <source>
        <dbReference type="RuleBase" id="RU363032"/>
    </source>
</evidence>
<dbReference type="GO" id="GO:0005886">
    <property type="term" value="C:plasma membrane"/>
    <property type="evidence" value="ECO:0007669"/>
    <property type="project" value="UniProtKB-SubCell"/>
</dbReference>
<feature type="domain" description="ABC transmembrane type-1" evidence="8">
    <location>
        <begin position="97"/>
        <end position="308"/>
    </location>
</feature>
<keyword evidence="10" id="KW-1185">Reference proteome</keyword>
<keyword evidence="4 7" id="KW-0812">Transmembrane</keyword>
<dbReference type="Pfam" id="PF19300">
    <property type="entry name" value="BPD_transp_1_N"/>
    <property type="match status" value="1"/>
</dbReference>
<dbReference type="GO" id="GO:0055085">
    <property type="term" value="P:transmembrane transport"/>
    <property type="evidence" value="ECO:0007669"/>
    <property type="project" value="InterPro"/>
</dbReference>
<dbReference type="CDD" id="cd06261">
    <property type="entry name" value="TM_PBP2"/>
    <property type="match status" value="1"/>
</dbReference>
<keyword evidence="3" id="KW-1003">Cell membrane</keyword>
<dbReference type="InterPro" id="IPR035906">
    <property type="entry name" value="MetI-like_sf"/>
</dbReference>
<evidence type="ECO:0000313" key="10">
    <source>
        <dbReference type="Proteomes" id="UP000605259"/>
    </source>
</evidence>
<dbReference type="RefSeq" id="WP_188386776.1">
    <property type="nucleotide sequence ID" value="NZ_BMFK01000001.1"/>
</dbReference>